<dbReference type="SUPFAM" id="SSF140591">
    <property type="entry name" value="Type III secretion system domain"/>
    <property type="match status" value="1"/>
</dbReference>
<evidence type="ECO:0000313" key="3">
    <source>
        <dbReference type="EMBL" id="NNA98773.1"/>
    </source>
</evidence>
<accession>A0A7Y1MUU2</accession>
<dbReference type="Gene3D" id="1.10.150.630">
    <property type="match status" value="1"/>
</dbReference>
<protein>
    <submittedName>
        <fullName evidence="3">Type III secretion system gatekeeper subunit SctW</fullName>
    </submittedName>
</protein>
<gene>
    <name evidence="3" type="primary">sctW</name>
    <name evidence="3" type="ORF">HBO33_26815</name>
</gene>
<comment type="caution">
    <text evidence="3">The sequence shown here is derived from an EMBL/GenBank/DDBJ whole genome shotgun (WGS) entry which is preliminary data.</text>
</comment>
<feature type="domain" description="Hypersensitivity response secretion-like HrpJ" evidence="2">
    <location>
        <begin position="43"/>
        <end position="200"/>
    </location>
</feature>
<sequence length="363" mass="39951">MKVDPNLDVQNHPPLSQSAPVRIEGGQPPQVNTPAVDDLSTLFAQEVEFHGKALGQRQLGLRPMPAEQLTQLYEQLGHPAQAKMATVARNIRTQLLLGASVGKVMDISGNDPARAYVVLKHVALQADTEGRTTEANLARRSLADLEADYKPQIQAGLNTAMALQAGSDDPQMRQAVRSMYYTSVVETQSLANLMSSLLGLYGEDRFESGLRLIRGALAADAGAENSSVDRSKLRSLLRSLEDCNRLSGVLASCKTLIGQALLLHPELHLDPVGLLQRMLGYAASGLTPHEIRHLARDLGGNDRAHQLSFLSTFFPEIKALPLAWWCDARRREEAVNSYKQVLHEYAMQERGSRHTHTWPEFKA</sequence>
<dbReference type="GO" id="GO:0019867">
    <property type="term" value="C:outer membrane"/>
    <property type="evidence" value="ECO:0007669"/>
    <property type="project" value="InterPro"/>
</dbReference>
<dbReference type="GO" id="GO:0050709">
    <property type="term" value="P:negative regulation of protein secretion"/>
    <property type="evidence" value="ECO:0007669"/>
    <property type="project" value="InterPro"/>
</dbReference>
<dbReference type="GO" id="GO:0030254">
    <property type="term" value="P:protein secretion by the type III secretion system"/>
    <property type="evidence" value="ECO:0007669"/>
    <property type="project" value="InterPro"/>
</dbReference>
<feature type="region of interest" description="Disordered" evidence="1">
    <location>
        <begin position="1"/>
        <end position="32"/>
    </location>
</feature>
<organism evidence="3 4">
    <name type="scientific">Pseudomonas gessardii</name>
    <dbReference type="NCBI Taxonomy" id="78544"/>
    <lineage>
        <taxon>Bacteria</taxon>
        <taxon>Pseudomonadati</taxon>
        <taxon>Pseudomonadota</taxon>
        <taxon>Gammaproteobacteria</taxon>
        <taxon>Pseudomonadales</taxon>
        <taxon>Pseudomonadaceae</taxon>
        <taxon>Pseudomonas</taxon>
    </lineage>
</organism>
<dbReference type="GO" id="GO:0009986">
    <property type="term" value="C:cell surface"/>
    <property type="evidence" value="ECO:0007669"/>
    <property type="project" value="InterPro"/>
</dbReference>
<dbReference type="InterPro" id="IPR013401">
    <property type="entry name" value="T3SS_LcrE"/>
</dbReference>
<dbReference type="AlphaFoldDB" id="A0A7Y1MUU2"/>
<evidence type="ECO:0000259" key="2">
    <source>
        <dbReference type="Pfam" id="PF07201"/>
    </source>
</evidence>
<dbReference type="Pfam" id="PF07201">
    <property type="entry name" value="HrpJ"/>
    <property type="match status" value="1"/>
</dbReference>
<dbReference type="Proteomes" id="UP000542111">
    <property type="component" value="Unassembled WGS sequence"/>
</dbReference>
<dbReference type="NCBIfam" id="TIGR02568">
    <property type="entry name" value="LcrE"/>
    <property type="match status" value="1"/>
</dbReference>
<evidence type="ECO:0000313" key="4">
    <source>
        <dbReference type="Proteomes" id="UP000542111"/>
    </source>
</evidence>
<dbReference type="InterPro" id="IPR010812">
    <property type="entry name" value="HrpJ-like"/>
</dbReference>
<reference evidence="3 4" key="1">
    <citation type="journal article" date="2020" name="Front. Microbiol.">
        <title>Genetic Organization of the aprX-lipA2 Operon Affects the Proteolytic Potential of Pseudomonas Species in Milk.</title>
        <authorList>
            <person name="Maier C."/>
            <person name="Huptas C."/>
            <person name="von Neubeck M."/>
            <person name="Scherer S."/>
            <person name="Wenning M."/>
            <person name="Lucking G."/>
        </authorList>
    </citation>
    <scope>NUCLEOTIDE SEQUENCE [LARGE SCALE GENOMIC DNA]</scope>
    <source>
        <strain evidence="3 4">G4779</strain>
    </source>
</reference>
<dbReference type="RefSeq" id="WP_169899017.1">
    <property type="nucleotide sequence ID" value="NZ_JAAQYP010000068.1"/>
</dbReference>
<dbReference type="EMBL" id="JAAQYP010000068">
    <property type="protein sequence ID" value="NNA98773.1"/>
    <property type="molecule type" value="Genomic_DNA"/>
</dbReference>
<evidence type="ECO:0000256" key="1">
    <source>
        <dbReference type="SAM" id="MobiDB-lite"/>
    </source>
</evidence>
<name>A0A7Y1MUU2_9PSED</name>
<proteinExistence type="predicted"/>